<protein>
    <submittedName>
        <fullName evidence="1">Uncharacterized protein</fullName>
    </submittedName>
</protein>
<reference evidence="1" key="1">
    <citation type="submission" date="2023-01" db="EMBL/GenBank/DDBJ databases">
        <authorList>
            <person name="Van Ghelder C."/>
            <person name="Rancurel C."/>
        </authorList>
    </citation>
    <scope>NUCLEOTIDE SEQUENCE</scope>
    <source>
        <strain evidence="1">CNCM I-4278</strain>
    </source>
</reference>
<comment type="caution">
    <text evidence="1">The sequence shown here is derived from an EMBL/GenBank/DDBJ whole genome shotgun (WGS) entry which is preliminary data.</text>
</comment>
<dbReference type="AlphaFoldDB" id="A0A9W4UCR6"/>
<gene>
    <name evidence="1" type="ORF">PDIGIT_LOCUS6347</name>
</gene>
<organism evidence="1 2">
    <name type="scientific">Periconia digitata</name>
    <dbReference type="NCBI Taxonomy" id="1303443"/>
    <lineage>
        <taxon>Eukaryota</taxon>
        <taxon>Fungi</taxon>
        <taxon>Dikarya</taxon>
        <taxon>Ascomycota</taxon>
        <taxon>Pezizomycotina</taxon>
        <taxon>Dothideomycetes</taxon>
        <taxon>Pleosporomycetidae</taxon>
        <taxon>Pleosporales</taxon>
        <taxon>Massarineae</taxon>
        <taxon>Periconiaceae</taxon>
        <taxon>Periconia</taxon>
    </lineage>
</organism>
<dbReference type="EMBL" id="CAOQHR010000004">
    <property type="protein sequence ID" value="CAI6333309.1"/>
    <property type="molecule type" value="Genomic_DNA"/>
</dbReference>
<proteinExistence type="predicted"/>
<evidence type="ECO:0000313" key="1">
    <source>
        <dbReference type="EMBL" id="CAI6333309.1"/>
    </source>
</evidence>
<sequence>MSCIHPGTRVGSIQLSIAIECCWCLFHAQSSKWSPGCWRLSFPREIFYYCRYAKQWSLRPTCS</sequence>
<keyword evidence="2" id="KW-1185">Reference proteome</keyword>
<accession>A0A9W4UCR6</accession>
<dbReference type="Proteomes" id="UP001152607">
    <property type="component" value="Unassembled WGS sequence"/>
</dbReference>
<name>A0A9W4UCR6_9PLEO</name>
<evidence type="ECO:0000313" key="2">
    <source>
        <dbReference type="Proteomes" id="UP001152607"/>
    </source>
</evidence>